<dbReference type="KEGG" id="paun:MJA45_10175"/>
<keyword evidence="1 2" id="KW-0732">Signal</keyword>
<name>A0AA96LHF4_9BACL</name>
<proteinExistence type="predicted"/>
<protein>
    <submittedName>
        <fullName evidence="3">Extracellular solute-binding protein</fullName>
    </submittedName>
</protein>
<dbReference type="PANTHER" id="PTHR43649">
    <property type="entry name" value="ARABINOSE-BINDING PROTEIN-RELATED"/>
    <property type="match status" value="1"/>
</dbReference>
<evidence type="ECO:0000313" key="4">
    <source>
        <dbReference type="Proteomes" id="UP001305702"/>
    </source>
</evidence>
<evidence type="ECO:0000256" key="1">
    <source>
        <dbReference type="ARBA" id="ARBA00022729"/>
    </source>
</evidence>
<sequence length="541" mass="60553">MKARKALPPVLAAVMAASLAAGCSDKGGEAGATPKTGERAKDVNTTGFPIVKEPIKLTVFAARADSAPVNWNEVEIWKEYAKMTNVTVDWQLSPASDAAALTQKRNVLMASGDLPDFFHTARFSTTDIANYGSQGLLIPLNDLIDKYAPNVKKLFETNPEVKKGLTMPDGKIYSLPTFYDPSFRSVVIGSEFWINKKFLDALGMKEPTTTEEYYQYLKAVKTQDPNKNGKNDEIPFAASGVLGGIGIVDALKGAWGLGNHGNTHGRVDMDPKTNKLRFEPADPGYKELLEYLNRLYKEDLFIPDIMTIKGPEMLAKGKEGLYGSFVHINEKSSFGTDTNSYVGMTALKGPHGDQVFSRARSPLIDIGAFAISNKNKYPEATIRWVDYFYSEEGSKMFFMGIKDKSYVEKPDGTLDYSDELKKDKEAQKKYVTFAGGFYPAMLTKKTYFGGESFPENQEAVKKIDPYYPKEVWPAFTYTQEELARFTPLTNDINKYVDEMTVKFIMGNAPFSEWDNYLATLKKMGLDDYMKIYTAAYERYKK</sequence>
<keyword evidence="4" id="KW-1185">Reference proteome</keyword>
<dbReference type="PANTHER" id="PTHR43649:SF33">
    <property type="entry name" value="POLYGALACTURONAN_RHAMNOGALACTURONAN-BINDING PROTEIN YTCQ"/>
    <property type="match status" value="1"/>
</dbReference>
<evidence type="ECO:0000313" key="3">
    <source>
        <dbReference type="EMBL" id="WNQ13365.1"/>
    </source>
</evidence>
<accession>A0AA96LHF4</accession>
<dbReference type="Proteomes" id="UP001305702">
    <property type="component" value="Chromosome"/>
</dbReference>
<dbReference type="SUPFAM" id="SSF53850">
    <property type="entry name" value="Periplasmic binding protein-like II"/>
    <property type="match status" value="1"/>
</dbReference>
<dbReference type="AlphaFoldDB" id="A0AA96LHF4"/>
<dbReference type="Gene3D" id="3.40.190.10">
    <property type="entry name" value="Periplasmic binding protein-like II"/>
    <property type="match status" value="2"/>
</dbReference>
<dbReference type="InterPro" id="IPR050490">
    <property type="entry name" value="Bact_solute-bd_prot1"/>
</dbReference>
<reference evidence="3 4" key="1">
    <citation type="submission" date="2022-02" db="EMBL/GenBank/DDBJ databases">
        <title>Paenibacillus sp. MBLB1776 Whole Genome Shotgun Sequencing.</title>
        <authorList>
            <person name="Hwang C.Y."/>
            <person name="Cho E.-S."/>
            <person name="Seo M.-J."/>
        </authorList>
    </citation>
    <scope>NUCLEOTIDE SEQUENCE [LARGE SCALE GENOMIC DNA]</scope>
    <source>
        <strain evidence="3 4">MBLB1776</strain>
    </source>
</reference>
<dbReference type="PROSITE" id="PS51257">
    <property type="entry name" value="PROKAR_LIPOPROTEIN"/>
    <property type="match status" value="1"/>
</dbReference>
<dbReference type="EMBL" id="CP130318">
    <property type="protein sequence ID" value="WNQ13365.1"/>
    <property type="molecule type" value="Genomic_DNA"/>
</dbReference>
<organism evidence="3 4">
    <name type="scientific">Paenibacillus aurantius</name>
    <dbReference type="NCBI Taxonomy" id="2918900"/>
    <lineage>
        <taxon>Bacteria</taxon>
        <taxon>Bacillati</taxon>
        <taxon>Bacillota</taxon>
        <taxon>Bacilli</taxon>
        <taxon>Bacillales</taxon>
        <taxon>Paenibacillaceae</taxon>
        <taxon>Paenibacillus</taxon>
    </lineage>
</organism>
<evidence type="ECO:0000256" key="2">
    <source>
        <dbReference type="SAM" id="SignalP"/>
    </source>
</evidence>
<feature type="chain" id="PRO_5041641416" evidence="2">
    <location>
        <begin position="21"/>
        <end position="541"/>
    </location>
</feature>
<feature type="signal peptide" evidence="2">
    <location>
        <begin position="1"/>
        <end position="20"/>
    </location>
</feature>
<dbReference type="RefSeq" id="WP_315607145.1">
    <property type="nucleotide sequence ID" value="NZ_CP130318.1"/>
</dbReference>
<gene>
    <name evidence="3" type="ORF">MJA45_10175</name>
</gene>